<organism evidence="1 2">
    <name type="scientific">Armillaria gallica</name>
    <name type="common">Bulbous honey fungus</name>
    <name type="synonym">Armillaria bulbosa</name>
    <dbReference type="NCBI Taxonomy" id="47427"/>
    <lineage>
        <taxon>Eukaryota</taxon>
        <taxon>Fungi</taxon>
        <taxon>Dikarya</taxon>
        <taxon>Basidiomycota</taxon>
        <taxon>Agaricomycotina</taxon>
        <taxon>Agaricomycetes</taxon>
        <taxon>Agaricomycetidae</taxon>
        <taxon>Agaricales</taxon>
        <taxon>Marasmiineae</taxon>
        <taxon>Physalacriaceae</taxon>
        <taxon>Armillaria</taxon>
    </lineage>
</organism>
<sequence>MAFRLSKYPCRRARVPDEEQVPLDGEEHLVADYPDYYDALYFLEYHRKVFETPESVCAWLGEIFSAESGWYDIQVILSLEDINRV</sequence>
<evidence type="ECO:0000313" key="2">
    <source>
        <dbReference type="Proteomes" id="UP000217790"/>
    </source>
</evidence>
<name>A0A2H3CHI0_ARMGA</name>
<dbReference type="InParanoid" id="A0A2H3CHI0"/>
<dbReference type="AlphaFoldDB" id="A0A2H3CHI0"/>
<protein>
    <submittedName>
        <fullName evidence="1">Uncharacterized protein</fullName>
    </submittedName>
</protein>
<dbReference type="OrthoDB" id="2679864at2759"/>
<reference evidence="2" key="1">
    <citation type="journal article" date="2017" name="Nat. Ecol. Evol.">
        <title>Genome expansion and lineage-specific genetic innovations in the forest pathogenic fungi Armillaria.</title>
        <authorList>
            <person name="Sipos G."/>
            <person name="Prasanna A.N."/>
            <person name="Walter M.C."/>
            <person name="O'Connor E."/>
            <person name="Balint B."/>
            <person name="Krizsan K."/>
            <person name="Kiss B."/>
            <person name="Hess J."/>
            <person name="Varga T."/>
            <person name="Slot J."/>
            <person name="Riley R."/>
            <person name="Boka B."/>
            <person name="Rigling D."/>
            <person name="Barry K."/>
            <person name="Lee J."/>
            <person name="Mihaltcheva S."/>
            <person name="LaButti K."/>
            <person name="Lipzen A."/>
            <person name="Waldron R."/>
            <person name="Moloney N.M."/>
            <person name="Sperisen C."/>
            <person name="Kredics L."/>
            <person name="Vagvoelgyi C."/>
            <person name="Patrignani A."/>
            <person name="Fitzpatrick D."/>
            <person name="Nagy I."/>
            <person name="Doyle S."/>
            <person name="Anderson J.B."/>
            <person name="Grigoriev I.V."/>
            <person name="Gueldener U."/>
            <person name="Muensterkoetter M."/>
            <person name="Nagy L.G."/>
        </authorList>
    </citation>
    <scope>NUCLEOTIDE SEQUENCE [LARGE SCALE GENOMIC DNA]</scope>
    <source>
        <strain evidence="2">Ar21-2</strain>
    </source>
</reference>
<accession>A0A2H3CHI0</accession>
<dbReference type="EMBL" id="KZ293716">
    <property type="protein sequence ID" value="PBK82531.1"/>
    <property type="molecule type" value="Genomic_DNA"/>
</dbReference>
<proteinExistence type="predicted"/>
<dbReference type="Proteomes" id="UP000217790">
    <property type="component" value="Unassembled WGS sequence"/>
</dbReference>
<gene>
    <name evidence="1" type="ORF">ARMGADRAFT_1019595</name>
</gene>
<evidence type="ECO:0000313" key="1">
    <source>
        <dbReference type="EMBL" id="PBK82531.1"/>
    </source>
</evidence>
<keyword evidence="2" id="KW-1185">Reference proteome</keyword>